<organism evidence="3 4">
    <name type="scientific">Pannonibacter anstelovis</name>
    <dbReference type="NCBI Taxonomy" id="3121537"/>
    <lineage>
        <taxon>Bacteria</taxon>
        <taxon>Pseudomonadati</taxon>
        <taxon>Pseudomonadota</taxon>
        <taxon>Alphaproteobacteria</taxon>
        <taxon>Hyphomicrobiales</taxon>
        <taxon>Stappiaceae</taxon>
        <taxon>Pannonibacter</taxon>
    </lineage>
</organism>
<dbReference type="InterPro" id="IPR012480">
    <property type="entry name" value="Hepar_II_III_C"/>
</dbReference>
<dbReference type="EMBL" id="JBAKBE010000003">
    <property type="protein sequence ID" value="MEH0096060.1"/>
    <property type="molecule type" value="Genomic_DNA"/>
</dbReference>
<reference evidence="3 4" key="1">
    <citation type="submission" date="2024-02" db="EMBL/GenBank/DDBJ databases">
        <title>A new putative Pannonibacter species isolated from two cases of bloodstream infections in paediatric patients.</title>
        <authorList>
            <person name="Castellana S."/>
            <person name="De Laurentiis V."/>
            <person name="Grassi M."/>
            <person name="De Leonardis F."/>
            <person name="Mosca A."/>
            <person name="De Carlo C."/>
            <person name="Sparapano E."/>
            <person name="Ronga L."/>
            <person name="Santacroce L."/>
            <person name="Chironna M."/>
            <person name="De Robertis A."/>
            <person name="Bianco A."/>
            <person name="Del Sambro L."/>
            <person name="Capozzi L."/>
            <person name="Parisi A."/>
        </authorList>
    </citation>
    <scope>NUCLEOTIDE SEQUENCE [LARGE SCALE GENOMIC DNA]</scope>
    <source>
        <strain evidence="3 4">Pt2</strain>
    </source>
</reference>
<keyword evidence="4" id="KW-1185">Reference proteome</keyword>
<dbReference type="Gene3D" id="2.70.98.70">
    <property type="match status" value="1"/>
</dbReference>
<dbReference type="RefSeq" id="WP_334250850.1">
    <property type="nucleotide sequence ID" value="NZ_JBAKBE010000003.1"/>
</dbReference>
<dbReference type="Pfam" id="PF07940">
    <property type="entry name" value="Hepar_II_III_C"/>
    <property type="match status" value="1"/>
</dbReference>
<evidence type="ECO:0000313" key="3">
    <source>
        <dbReference type="EMBL" id="MEH0096060.1"/>
    </source>
</evidence>
<sequence>MTIRAMGEQGRIGRLLLHHLWQNGLRWLHGGPLFRWQPFAGTPSRLLIAPQDLRTADQTNALDIYGGRFLFSGKVVEARGRSPFELKGEDPAWQRELHSFGWLRDLRAAESLVARQNARALVDDWIRLCGRWDPIAWEQPVVARRVLSWLAQSPLVLEDGDAEFYRRFLRSLGRQVRYLRRTINETPDGVPRLQAALAVAAASISMAGQGRYVRQSLRRLEHELQRQIMPDGGHVSRNPGAILDILTDLLPIRQAFVTQGLETPAGMMQAIDRMMPMVRFFRHVDGAFAHFNGMGSTPTDLVATILAYDDARGAPPGNAPFSGYQRLMGGDTVVLMDTGTPPPPLLSESAHAGCLSLEMSSGRHRLVVNCGVSGWASDGWRQVARSTAAHSTAGMEDSSSCRFLTEKPFTGWLGSPILTGPTSVPVNREEDAMGTRVTASHDGYAHRYNVLHERDIRLSSDGSVLDGIDLFSTLGALTHHDHFTIRFHLHPLIKPSLLRAGTAALLMAPDGEAWEFNASGAELVLEESVYLSDVYGHRRTQQLVLYGRISQSSQAAWQFRRTAGARNVRRERSTAEEPELPL</sequence>
<evidence type="ECO:0000313" key="4">
    <source>
        <dbReference type="Proteomes" id="UP001380822"/>
    </source>
</evidence>
<feature type="domain" description="Heparinase II/III-like C-terminal" evidence="2">
    <location>
        <begin position="313"/>
        <end position="556"/>
    </location>
</feature>
<dbReference type="InterPro" id="IPR008929">
    <property type="entry name" value="Chondroitin_lyas"/>
</dbReference>
<evidence type="ECO:0000256" key="1">
    <source>
        <dbReference type="ARBA" id="ARBA00004196"/>
    </source>
</evidence>
<name>A0ABU7ZMP9_9HYPH</name>
<proteinExistence type="predicted"/>
<comment type="caution">
    <text evidence="3">The sequence shown here is derived from an EMBL/GenBank/DDBJ whole genome shotgun (WGS) entry which is preliminary data.</text>
</comment>
<protein>
    <submittedName>
        <fullName evidence="3">Heparinase II/III family protein</fullName>
    </submittedName>
</protein>
<dbReference type="Gene3D" id="1.50.10.100">
    <property type="entry name" value="Chondroitin AC/alginate lyase"/>
    <property type="match status" value="1"/>
</dbReference>
<dbReference type="Proteomes" id="UP001380822">
    <property type="component" value="Unassembled WGS sequence"/>
</dbReference>
<gene>
    <name evidence="3" type="ORF">V6L76_07340</name>
</gene>
<accession>A0ABU7ZMP9</accession>
<comment type="subcellular location">
    <subcellularLocation>
        <location evidence="1">Cell envelope</location>
    </subcellularLocation>
</comment>
<evidence type="ECO:0000259" key="2">
    <source>
        <dbReference type="Pfam" id="PF07940"/>
    </source>
</evidence>